<dbReference type="EMBL" id="SEKV01000111">
    <property type="protein sequence ID" value="TFY64050.1"/>
    <property type="molecule type" value="Genomic_DNA"/>
</dbReference>
<comment type="caution">
    <text evidence="4">The sequence shown here is derived from an EMBL/GenBank/DDBJ whole genome shotgun (WGS) entry which is preliminary data.</text>
</comment>
<dbReference type="Pfam" id="PF08513">
    <property type="entry name" value="LisH"/>
    <property type="match status" value="1"/>
</dbReference>
<dbReference type="SMART" id="SM00668">
    <property type="entry name" value="CTLH"/>
    <property type="match status" value="1"/>
</dbReference>
<accession>A0A4Y9YQG1</accession>
<dbReference type="InterPro" id="IPR050618">
    <property type="entry name" value="Ubq-SigPath_Reg"/>
</dbReference>
<keyword evidence="2" id="KW-0812">Transmembrane</keyword>
<evidence type="ECO:0000313" key="5">
    <source>
        <dbReference type="Proteomes" id="UP000298390"/>
    </source>
</evidence>
<keyword evidence="2" id="KW-1133">Transmembrane helix</keyword>
<feature type="region of interest" description="Disordered" evidence="1">
    <location>
        <begin position="46"/>
        <end position="83"/>
    </location>
</feature>
<dbReference type="SMART" id="SM00757">
    <property type="entry name" value="CRA"/>
    <property type="match status" value="1"/>
</dbReference>
<reference evidence="4 5" key="1">
    <citation type="submission" date="2019-01" db="EMBL/GenBank/DDBJ databases">
        <title>Genome sequencing of the rare red list fungi Fomitopsis rosea.</title>
        <authorList>
            <person name="Buettner E."/>
            <person name="Kellner H."/>
        </authorList>
    </citation>
    <scope>NUCLEOTIDE SEQUENCE [LARGE SCALE GENOMIC DNA]</scope>
    <source>
        <strain evidence="4 5">DSM 105464</strain>
    </source>
</reference>
<name>A0A4Y9YQG1_9APHY</name>
<organism evidence="4 5">
    <name type="scientific">Rhodofomes roseus</name>
    <dbReference type="NCBI Taxonomy" id="34475"/>
    <lineage>
        <taxon>Eukaryota</taxon>
        <taxon>Fungi</taxon>
        <taxon>Dikarya</taxon>
        <taxon>Basidiomycota</taxon>
        <taxon>Agaricomycotina</taxon>
        <taxon>Agaricomycetes</taxon>
        <taxon>Polyporales</taxon>
        <taxon>Rhodofomes</taxon>
    </lineage>
</organism>
<gene>
    <name evidence="4" type="ORF">EVJ58_g2884</name>
</gene>
<keyword evidence="2" id="KW-0472">Membrane</keyword>
<dbReference type="InterPro" id="IPR024964">
    <property type="entry name" value="CTLH/CRA"/>
</dbReference>
<evidence type="ECO:0000313" key="4">
    <source>
        <dbReference type="EMBL" id="TFY64050.1"/>
    </source>
</evidence>
<dbReference type="PANTHER" id="PTHR12864">
    <property type="entry name" value="RAN BINDING PROTEIN 9-RELATED"/>
    <property type="match status" value="1"/>
</dbReference>
<dbReference type="InterPro" id="IPR045325">
    <property type="entry name" value="TMEM70/TMEM186/TMEM223"/>
</dbReference>
<dbReference type="SMART" id="SM00667">
    <property type="entry name" value="LisH"/>
    <property type="match status" value="1"/>
</dbReference>
<dbReference type="AlphaFoldDB" id="A0A4Y9YQG1"/>
<dbReference type="PROSITE" id="PS50896">
    <property type="entry name" value="LISH"/>
    <property type="match status" value="1"/>
</dbReference>
<dbReference type="Pfam" id="PF10607">
    <property type="entry name" value="CTLH"/>
    <property type="match status" value="1"/>
</dbReference>
<feature type="domain" description="CTLH" evidence="3">
    <location>
        <begin position="365"/>
        <end position="422"/>
    </location>
</feature>
<dbReference type="InterPro" id="IPR013144">
    <property type="entry name" value="CRA_dom"/>
</dbReference>
<proteinExistence type="predicted"/>
<feature type="transmembrane region" description="Helical" evidence="2">
    <location>
        <begin position="133"/>
        <end position="154"/>
    </location>
</feature>
<dbReference type="InterPro" id="IPR006595">
    <property type="entry name" value="CTLH_C"/>
</dbReference>
<dbReference type="InterPro" id="IPR006594">
    <property type="entry name" value="LisH"/>
</dbReference>
<sequence length="531" mass="58824">MLSTSYRLLSRTCLTSSSILQVTPRRRLAGVSSTYRTNTSSILRAAGRRSLTTKVPPESSSTTTSDESKTTAESSLNVSTDKTAEDSVYHGPLTNTFRRLKLFSLSSLALTVSLAPFIFVIETTSNLPLSGRFALAGVAIATSGVSTGLVAWAGRPYVTKLRWLEGGRGIEMTTLTVRLRERVTKVYDTAFLVPATRPLATFELAEAFQLPAEEVNQGKKDGSLPREETIAETLTPQGTVVGRWIVRWDEEGKGACRPVGKVARHFNVHQELLDRPIRRQNVLAHEPALNALFPHKSLLPLLAVLPMPSQTIFQEEWERRLHDVKVSKRDLNRLVMDYLVIEGYKTAAEQFSREAGLDSPVDFESIESRTNIREALQRGDVSDAITRVNDLNPELLDTNPALYFRLQQQKLIEYIKQGHTAEALRFAQEELAPRGEESPEFLSELERTMALLAFESSPSAPPAISELLSPAQRMKTASEVNSAILESLSQGKEAKLVGLLRLLCWGENMLGEHAEFPKLDLGEGTFQYGGK</sequence>
<evidence type="ECO:0000256" key="1">
    <source>
        <dbReference type="SAM" id="MobiDB-lite"/>
    </source>
</evidence>
<evidence type="ECO:0000259" key="3">
    <source>
        <dbReference type="PROSITE" id="PS50897"/>
    </source>
</evidence>
<dbReference type="PROSITE" id="PS50897">
    <property type="entry name" value="CTLH"/>
    <property type="match status" value="1"/>
</dbReference>
<dbReference type="Proteomes" id="UP000298390">
    <property type="component" value="Unassembled WGS sequence"/>
</dbReference>
<dbReference type="STRING" id="34475.A0A4Y9YQG1"/>
<evidence type="ECO:0000256" key="2">
    <source>
        <dbReference type="SAM" id="Phobius"/>
    </source>
</evidence>
<feature type="transmembrane region" description="Helical" evidence="2">
    <location>
        <begin position="102"/>
        <end position="121"/>
    </location>
</feature>
<protein>
    <recommendedName>
        <fullName evidence="3">CTLH domain-containing protein</fullName>
    </recommendedName>
</protein>
<feature type="compositionally biased region" description="Low complexity" evidence="1">
    <location>
        <begin position="52"/>
        <end position="75"/>
    </location>
</feature>
<dbReference type="Pfam" id="PF06979">
    <property type="entry name" value="TMEM70"/>
    <property type="match status" value="1"/>
</dbReference>